<name>A0A9P8Y5I7_9PEZI</name>
<gene>
    <name evidence="3" type="ORF">B0I36DRAFT_322058</name>
</gene>
<dbReference type="AlphaFoldDB" id="A0A9P8Y5I7"/>
<keyword evidence="2" id="KW-0472">Membrane</keyword>
<sequence length="178" mass="20293">MFSRLSWAVLTGTDLIQASITALYSGLAFWILLQYCLRTWPEGHENVAYEQRNFEWWIVDQVVRHIRGRAIVLLDSGRFGLCSNAVQVDDEVVLSDCLKDSLLLRRRHRRPEEAAGRHVGNQQAQDPHIGETEAGYNAPPTHWFVGHLFIDGLGFGVNLDEVWVRTISRKPNQVIIMG</sequence>
<accession>A0A9P8Y5I7</accession>
<keyword evidence="2" id="KW-0812">Transmembrane</keyword>
<feature type="transmembrane region" description="Helical" evidence="2">
    <location>
        <begin position="15"/>
        <end position="33"/>
    </location>
</feature>
<dbReference type="EMBL" id="JAGTJQ010000005">
    <property type="protein sequence ID" value="KAH7030565.1"/>
    <property type="molecule type" value="Genomic_DNA"/>
</dbReference>
<feature type="region of interest" description="Disordered" evidence="1">
    <location>
        <begin position="113"/>
        <end position="132"/>
    </location>
</feature>
<evidence type="ECO:0000313" key="4">
    <source>
        <dbReference type="Proteomes" id="UP000756346"/>
    </source>
</evidence>
<organism evidence="3 4">
    <name type="scientific">Microdochium trichocladiopsis</name>
    <dbReference type="NCBI Taxonomy" id="1682393"/>
    <lineage>
        <taxon>Eukaryota</taxon>
        <taxon>Fungi</taxon>
        <taxon>Dikarya</taxon>
        <taxon>Ascomycota</taxon>
        <taxon>Pezizomycotina</taxon>
        <taxon>Sordariomycetes</taxon>
        <taxon>Xylariomycetidae</taxon>
        <taxon>Xylariales</taxon>
        <taxon>Microdochiaceae</taxon>
        <taxon>Microdochium</taxon>
    </lineage>
</organism>
<evidence type="ECO:0000313" key="3">
    <source>
        <dbReference type="EMBL" id="KAH7030565.1"/>
    </source>
</evidence>
<keyword evidence="4" id="KW-1185">Reference proteome</keyword>
<keyword evidence="2" id="KW-1133">Transmembrane helix</keyword>
<proteinExistence type="predicted"/>
<reference evidence="3" key="1">
    <citation type="journal article" date="2021" name="Nat. Commun.">
        <title>Genetic determinants of endophytism in the Arabidopsis root mycobiome.</title>
        <authorList>
            <person name="Mesny F."/>
            <person name="Miyauchi S."/>
            <person name="Thiergart T."/>
            <person name="Pickel B."/>
            <person name="Atanasova L."/>
            <person name="Karlsson M."/>
            <person name="Huettel B."/>
            <person name="Barry K.W."/>
            <person name="Haridas S."/>
            <person name="Chen C."/>
            <person name="Bauer D."/>
            <person name="Andreopoulos W."/>
            <person name="Pangilinan J."/>
            <person name="LaButti K."/>
            <person name="Riley R."/>
            <person name="Lipzen A."/>
            <person name="Clum A."/>
            <person name="Drula E."/>
            <person name="Henrissat B."/>
            <person name="Kohler A."/>
            <person name="Grigoriev I.V."/>
            <person name="Martin F.M."/>
            <person name="Hacquard S."/>
        </authorList>
    </citation>
    <scope>NUCLEOTIDE SEQUENCE</scope>
    <source>
        <strain evidence="3">MPI-CAGE-CH-0230</strain>
    </source>
</reference>
<dbReference type="GeneID" id="70183348"/>
<dbReference type="OrthoDB" id="10600848at2759"/>
<evidence type="ECO:0000256" key="1">
    <source>
        <dbReference type="SAM" id="MobiDB-lite"/>
    </source>
</evidence>
<protein>
    <submittedName>
        <fullName evidence="3">Uncharacterized protein</fullName>
    </submittedName>
</protein>
<dbReference type="Proteomes" id="UP000756346">
    <property type="component" value="Unassembled WGS sequence"/>
</dbReference>
<evidence type="ECO:0000256" key="2">
    <source>
        <dbReference type="SAM" id="Phobius"/>
    </source>
</evidence>
<comment type="caution">
    <text evidence="3">The sequence shown here is derived from an EMBL/GenBank/DDBJ whole genome shotgun (WGS) entry which is preliminary data.</text>
</comment>
<dbReference type="RefSeq" id="XP_046012245.1">
    <property type="nucleotide sequence ID" value="XM_046153802.1"/>
</dbReference>